<gene>
    <name evidence="2" type="ORF">SNEC2469_LOCUS31683</name>
</gene>
<reference evidence="2" key="1">
    <citation type="submission" date="2021-02" db="EMBL/GenBank/DDBJ databases">
        <authorList>
            <person name="Dougan E. K."/>
            <person name="Rhodes N."/>
            <person name="Thang M."/>
            <person name="Chan C."/>
        </authorList>
    </citation>
    <scope>NUCLEOTIDE SEQUENCE</scope>
</reference>
<feature type="compositionally biased region" description="Polar residues" evidence="1">
    <location>
        <begin position="254"/>
        <end position="268"/>
    </location>
</feature>
<feature type="non-terminal residue" evidence="2">
    <location>
        <position position="317"/>
    </location>
</feature>
<organism evidence="2 3">
    <name type="scientific">Symbiodinium necroappetens</name>
    <dbReference type="NCBI Taxonomy" id="1628268"/>
    <lineage>
        <taxon>Eukaryota</taxon>
        <taxon>Sar</taxon>
        <taxon>Alveolata</taxon>
        <taxon>Dinophyceae</taxon>
        <taxon>Suessiales</taxon>
        <taxon>Symbiodiniaceae</taxon>
        <taxon>Symbiodinium</taxon>
    </lineage>
</organism>
<evidence type="ECO:0000313" key="3">
    <source>
        <dbReference type="Proteomes" id="UP000601435"/>
    </source>
</evidence>
<accession>A0A813BUU9</accession>
<feature type="region of interest" description="Disordered" evidence="1">
    <location>
        <begin position="215"/>
        <end position="268"/>
    </location>
</feature>
<keyword evidence="3" id="KW-1185">Reference proteome</keyword>
<dbReference type="AlphaFoldDB" id="A0A813BUU9"/>
<proteinExistence type="predicted"/>
<evidence type="ECO:0000313" key="2">
    <source>
        <dbReference type="EMBL" id="CAE7920504.1"/>
    </source>
</evidence>
<comment type="caution">
    <text evidence="2">The sequence shown here is derived from an EMBL/GenBank/DDBJ whole genome shotgun (WGS) entry which is preliminary data.</text>
</comment>
<sequence length="317" mass="35345">MTYLGTVLSYESYEDQTLQHRLGIAELQRSRSVVAYLYLVVHVGGDNNQTVLQQVRLEFPGEMLLLQINALIARVGVELGGHCQRYHEDGAPLEAMVSGRRSKHTLGNNMTTLYRICQGLSFVIDMVQMACLFACTVTVYWLKRQEAGLSPDQPDEQAPLTAADQVQANGTNLPLARRDQVRGSRCIHLSALLSGKLVYLGISLQMALMDIEGAPQQEPQQSVQIESAKRKPQNQGARPTGKGKGRGRQRGSGTDQNQGRQAQNNQHNNQPELLDLLIKLVLRHEAFLGRLQQDMVYIFTFKNQPNAPDSLLPVLYQ</sequence>
<evidence type="ECO:0000256" key="1">
    <source>
        <dbReference type="SAM" id="MobiDB-lite"/>
    </source>
</evidence>
<dbReference type="EMBL" id="CAJNJA010077525">
    <property type="protein sequence ID" value="CAE7920504.1"/>
    <property type="molecule type" value="Genomic_DNA"/>
</dbReference>
<protein>
    <submittedName>
        <fullName evidence="2">Uncharacterized protein</fullName>
    </submittedName>
</protein>
<dbReference type="Proteomes" id="UP000601435">
    <property type="component" value="Unassembled WGS sequence"/>
</dbReference>
<name>A0A813BUU9_9DINO</name>